<protein>
    <submittedName>
        <fullName evidence="1">Uncharacterized protein</fullName>
    </submittedName>
</protein>
<name>A0A835Z4R4_9STRA</name>
<comment type="caution">
    <text evidence="1">The sequence shown here is derived from an EMBL/GenBank/DDBJ whole genome shotgun (WGS) entry which is preliminary data.</text>
</comment>
<keyword evidence="2" id="KW-1185">Reference proteome</keyword>
<accession>A0A835Z4R4</accession>
<gene>
    <name evidence="1" type="ORF">JKP88DRAFT_193998</name>
</gene>
<dbReference type="EMBL" id="JAFCMP010000103">
    <property type="protein sequence ID" value="KAG5186781.1"/>
    <property type="molecule type" value="Genomic_DNA"/>
</dbReference>
<organism evidence="1 2">
    <name type="scientific">Tribonema minus</name>
    <dbReference type="NCBI Taxonomy" id="303371"/>
    <lineage>
        <taxon>Eukaryota</taxon>
        <taxon>Sar</taxon>
        <taxon>Stramenopiles</taxon>
        <taxon>Ochrophyta</taxon>
        <taxon>PX clade</taxon>
        <taxon>Xanthophyceae</taxon>
        <taxon>Tribonematales</taxon>
        <taxon>Tribonemataceae</taxon>
        <taxon>Tribonema</taxon>
    </lineage>
</organism>
<reference evidence="1" key="1">
    <citation type="submission" date="2021-02" db="EMBL/GenBank/DDBJ databases">
        <title>First Annotated Genome of the Yellow-green Alga Tribonema minus.</title>
        <authorList>
            <person name="Mahan K.M."/>
        </authorList>
    </citation>
    <scope>NUCLEOTIDE SEQUENCE</scope>
    <source>
        <strain evidence="1">UTEX B ZZ1240</strain>
    </source>
</reference>
<feature type="non-terminal residue" evidence="1">
    <location>
        <position position="1"/>
    </location>
</feature>
<dbReference type="AlphaFoldDB" id="A0A835Z4R4"/>
<dbReference type="Proteomes" id="UP000664859">
    <property type="component" value="Unassembled WGS sequence"/>
</dbReference>
<evidence type="ECO:0000313" key="1">
    <source>
        <dbReference type="EMBL" id="KAG5186781.1"/>
    </source>
</evidence>
<evidence type="ECO:0000313" key="2">
    <source>
        <dbReference type="Proteomes" id="UP000664859"/>
    </source>
</evidence>
<sequence length="155" mass="16931">MFTSAFRRFGLAILRPSISCPEHVRTALTADAVHLLNSISQQVHSEQDPGLFIMLGDPAIVHAALHLPNAPVAFGASETASVANFRNWLIAASGVPPVSPGVLAWERLTIDQLEEIKVRIHRQAWTSSLQNANITQQQLAMIYQVTGSGRMTHMV</sequence>
<proteinExistence type="predicted"/>